<dbReference type="EC" id="3.1.1.5" evidence="2"/>
<dbReference type="KEGG" id="ete:ETEE_1573"/>
<sequence length="360" mass="41053">MTAHRATLIFLRDTMTMTPMSSMIHGWLTRERSFAAFTTGPLLDFWQRRREAEFCGVDGIAIRYVAFCDARHTRAILIAPGRIESYMKYPELAYDLFVSGYDVVIIDHRGQGTSDRMLADSHRGHVERFDDYVDDLQQLWQRELLARPYRQRFLLAHSMGGAISALFLARRPAGLTAAALCAPMTGIRLPLPRWLANGILSWATRRRARRTRYALGTGYWRPLPFMVNELTHSRVRYRRFLRYYSDYPRLQVGGPTYQWVAESLTAAERIQRVAPEIVTPLLLLQAAEDRVVDNASQLRFCQTLAAAGNAPWGGAPLVIKGARHEILFERDSQRAEALTAIMRFFKQFSESPAPIAANPC</sequence>
<dbReference type="PANTHER" id="PTHR11614">
    <property type="entry name" value="PHOSPHOLIPASE-RELATED"/>
    <property type="match status" value="1"/>
</dbReference>
<protein>
    <submittedName>
        <fullName evidence="2">Lysophospholipase L2</fullName>
        <ecNumber evidence="2">3.1.1.5</ecNumber>
    </submittedName>
</protein>
<name>A0A076LMU4_9GAMM</name>
<dbReference type="Pfam" id="PF12146">
    <property type="entry name" value="Hydrolase_4"/>
    <property type="match status" value="1"/>
</dbReference>
<accession>A0A076LMU4</accession>
<keyword evidence="2" id="KW-0378">Hydrolase</keyword>
<organism evidence="2 3">
    <name type="scientific">Edwardsiella anguillarum ET080813</name>
    <dbReference type="NCBI Taxonomy" id="667120"/>
    <lineage>
        <taxon>Bacteria</taxon>
        <taxon>Pseudomonadati</taxon>
        <taxon>Pseudomonadota</taxon>
        <taxon>Gammaproteobacteria</taxon>
        <taxon>Enterobacterales</taxon>
        <taxon>Hafniaceae</taxon>
        <taxon>Edwardsiella</taxon>
    </lineage>
</organism>
<evidence type="ECO:0000313" key="3">
    <source>
        <dbReference type="Proteomes" id="UP000028681"/>
    </source>
</evidence>
<dbReference type="Gene3D" id="3.40.50.1820">
    <property type="entry name" value="alpha/beta hydrolase"/>
    <property type="match status" value="1"/>
</dbReference>
<dbReference type="GO" id="GO:0004622">
    <property type="term" value="F:phosphatidylcholine lysophospholipase activity"/>
    <property type="evidence" value="ECO:0007669"/>
    <property type="project" value="UniProtKB-EC"/>
</dbReference>
<proteinExistence type="predicted"/>
<dbReference type="SUPFAM" id="SSF53474">
    <property type="entry name" value="alpha/beta-Hydrolases"/>
    <property type="match status" value="1"/>
</dbReference>
<evidence type="ECO:0000313" key="2">
    <source>
        <dbReference type="EMBL" id="AIJ08022.1"/>
    </source>
</evidence>
<dbReference type="AlphaFoldDB" id="A0A076LMU4"/>
<dbReference type="Proteomes" id="UP000028681">
    <property type="component" value="Chromosome"/>
</dbReference>
<evidence type="ECO:0000259" key="1">
    <source>
        <dbReference type="Pfam" id="PF12146"/>
    </source>
</evidence>
<gene>
    <name evidence="2" type="primary">pldB</name>
    <name evidence="2" type="ORF">ETEE_1573</name>
</gene>
<reference evidence="2 3" key="1">
    <citation type="journal article" date="2012" name="PLoS ONE">
        <title>Edwardsiella comparative phylogenomics reveal the new intra/inter-species taxonomic relationships, virulence evolution and niche adaptation mechanisms.</title>
        <authorList>
            <person name="Yang M."/>
            <person name="Lv Y."/>
            <person name="Xiao J."/>
            <person name="Wu H."/>
            <person name="Zheng H."/>
            <person name="Liu Q."/>
            <person name="Zhang Y."/>
            <person name="Wang Q."/>
        </authorList>
    </citation>
    <scope>NUCLEOTIDE SEQUENCE [LARGE SCALE GENOMIC DNA]</scope>
    <source>
        <strain evidence="3">080813</strain>
    </source>
</reference>
<dbReference type="InterPro" id="IPR029058">
    <property type="entry name" value="AB_hydrolase_fold"/>
</dbReference>
<dbReference type="EMBL" id="CP006664">
    <property type="protein sequence ID" value="AIJ08022.1"/>
    <property type="molecule type" value="Genomic_DNA"/>
</dbReference>
<dbReference type="NCBIfam" id="NF008019">
    <property type="entry name" value="PRK10749.1"/>
    <property type="match status" value="1"/>
</dbReference>
<dbReference type="InterPro" id="IPR051044">
    <property type="entry name" value="MAG_DAG_Lipase"/>
</dbReference>
<dbReference type="HOGENOM" id="CLU_026209_10_1_6"/>
<dbReference type="InterPro" id="IPR022742">
    <property type="entry name" value="Hydrolase_4"/>
</dbReference>
<feature type="domain" description="Serine aminopeptidase S33" evidence="1">
    <location>
        <begin position="72"/>
        <end position="331"/>
    </location>
</feature>